<evidence type="ECO:0000256" key="12">
    <source>
        <dbReference type="RuleBase" id="RU363035"/>
    </source>
</evidence>
<protein>
    <recommendedName>
        <fullName evidence="11">Isoleucine--tRNA ligase, mitochondrial</fullName>
        <ecNumber evidence="3">6.1.1.5</ecNumber>
    </recommendedName>
    <alternativeName>
        <fullName evidence="9">Isoleucyl-tRNA synthetase</fullName>
    </alternativeName>
</protein>
<comment type="subcellular location">
    <subcellularLocation>
        <location evidence="1">Mitochondrion</location>
    </subcellularLocation>
</comment>
<dbReference type="AlphaFoldDB" id="G0WBK7"/>
<keyword evidence="16" id="KW-1185">Reference proteome</keyword>
<dbReference type="InterPro" id="IPR014729">
    <property type="entry name" value="Rossmann-like_a/b/a_fold"/>
</dbReference>
<keyword evidence="4 12" id="KW-0436">Ligase</keyword>
<keyword evidence="5 12" id="KW-0547">Nucleotide-binding</keyword>
<keyword evidence="7 12" id="KW-0648">Protein biosynthesis</keyword>
<dbReference type="GO" id="GO:0004822">
    <property type="term" value="F:isoleucine-tRNA ligase activity"/>
    <property type="evidence" value="ECO:0007669"/>
    <property type="project" value="UniProtKB-EC"/>
</dbReference>
<evidence type="ECO:0000259" key="14">
    <source>
        <dbReference type="Pfam" id="PF08264"/>
    </source>
</evidence>
<dbReference type="InterPro" id="IPR023585">
    <property type="entry name" value="Ile-tRNA-ligase_type1"/>
</dbReference>
<evidence type="ECO:0000313" key="15">
    <source>
        <dbReference type="EMBL" id="CCD25127.1"/>
    </source>
</evidence>
<feature type="domain" description="Methionyl/Valyl/Leucyl/Isoleucyl-tRNA synthetase anticodon-binding" evidence="14">
    <location>
        <begin position="770"/>
        <end position="908"/>
    </location>
</feature>
<accession>G0WBK7</accession>
<dbReference type="PANTHER" id="PTHR42765:SF1">
    <property type="entry name" value="ISOLEUCINE--TRNA LIGASE, MITOCHONDRIAL"/>
    <property type="match status" value="1"/>
</dbReference>
<evidence type="ECO:0000256" key="8">
    <source>
        <dbReference type="ARBA" id="ARBA00023146"/>
    </source>
</evidence>
<keyword evidence="8 12" id="KW-0030">Aminoacyl-tRNA synthetase</keyword>
<gene>
    <name evidence="15" type="primary">NDAI0E03100</name>
    <name evidence="15" type="ordered locus">NDAI_0E03100</name>
</gene>
<evidence type="ECO:0000256" key="2">
    <source>
        <dbReference type="ARBA" id="ARBA00005594"/>
    </source>
</evidence>
<dbReference type="PANTHER" id="PTHR42765">
    <property type="entry name" value="SOLEUCYL-TRNA SYNTHETASE"/>
    <property type="match status" value="1"/>
</dbReference>
<dbReference type="GO" id="GO:0032543">
    <property type="term" value="P:mitochondrial translation"/>
    <property type="evidence" value="ECO:0007669"/>
    <property type="project" value="EnsemblFungi"/>
</dbReference>
<evidence type="ECO:0000256" key="5">
    <source>
        <dbReference type="ARBA" id="ARBA00022741"/>
    </source>
</evidence>
<dbReference type="GO" id="GO:0000049">
    <property type="term" value="F:tRNA binding"/>
    <property type="evidence" value="ECO:0007669"/>
    <property type="project" value="InterPro"/>
</dbReference>
<dbReference type="FunFam" id="3.40.50.620:FF:000111">
    <property type="entry name" value="Mitochondrial isoleucyl-tRNA synthetase"/>
    <property type="match status" value="1"/>
</dbReference>
<proteinExistence type="inferred from homology"/>
<feature type="domain" description="Aminoacyl-tRNA synthetase class Ia" evidence="13">
    <location>
        <begin position="79"/>
        <end position="726"/>
    </location>
</feature>
<evidence type="ECO:0000256" key="9">
    <source>
        <dbReference type="ARBA" id="ARBA00032665"/>
    </source>
</evidence>
<dbReference type="EC" id="6.1.1.5" evidence="3"/>
<dbReference type="Gene3D" id="3.40.50.620">
    <property type="entry name" value="HUPs"/>
    <property type="match status" value="2"/>
</dbReference>
<dbReference type="OMA" id="PVYWGTE"/>
<dbReference type="GO" id="GO:0005739">
    <property type="term" value="C:mitochondrion"/>
    <property type="evidence" value="ECO:0007669"/>
    <property type="project" value="UniProtKB-SubCell"/>
</dbReference>
<dbReference type="InterPro" id="IPR009008">
    <property type="entry name" value="Val/Leu/Ile-tRNA-synth_edit"/>
</dbReference>
<evidence type="ECO:0000256" key="1">
    <source>
        <dbReference type="ARBA" id="ARBA00004173"/>
    </source>
</evidence>
<dbReference type="Pfam" id="PF00133">
    <property type="entry name" value="tRNA-synt_1"/>
    <property type="match status" value="1"/>
</dbReference>
<sequence length="1013" mass="117032">MLRLYPLFTKTILRNLSKHAYQKTLNLPKSKFPSHSNLQRTINELIPQCSQEQYKTQLSEFIDKVNQIDNDQDKLAFIKKNLFILHDGPPYANGDLHLGHAVNKILKDIIIRYQKSTGKYIFYKPGWDCHGLPIELKVLKNFSKDELQNVSPLKIRSLAKKHALKTIKDQKRQFEQFGIFTDWDDPYITLNKDYELNQLRIFHKMFKLGLIKRQNKPVFWGTETKTALAESELEYNKEHKSTSAYVQFPLSRKSQTLFLEKLGMTVGSMNSIDCLIWTTTPWTLFSNKAICFNKHFEYSLVTSSKSAENYNKPDLLIIETNLISQVYKQKEDYTILKTFSGEILENLHYTNPLLSNNLEYPLLHADHVTKEAGTGLVHTAPGHGADDYLLGIQNNLIIYSPIDHEGRYKLSELPDNVQQLLSDNESSSPIPVGRSVLDPRTTKLILNKLDELEMLFGCKELVHSYPYDWRSKKPVILRATPQWFLNLNKVKTLAMESLDKKGVEFFPERGKTRLLSFIKNRNEWCISRQRVWGVPIPAFYKISNPDELLMTEEIIEHVIKTIESNGIDRWFNESVPTEEWLPEKYQNIANEYKRGFDTMDVWFDSGSSWKVIEDFYKNTLKLNPAYRPKHLFDLCLEGSDQHRGWFQSLLLTNIAMTMKKVAPYSEVITHGFTLDENGIKMSKSIGNTISPKDVIEGNAKIDILPLGVDGLRYFVAYSNFTTDITIGPNVMKHVAEALKKIRISFKFMQGNLEKSEDFKLIPIDDLRPIDKFVLSNLNELLVNTKQLYEEYNFSKILTLLQHHLTNELSAVYFDISKDSLYSDSMTSKKRQSIQTVLFSILQVYCNILYPILPTLVQEVRNNIRKEWINNNNTAFIPWEGFQLSHNNSTHFQEKEMQILKKFQELMGSMTDPPIDSTQVCAILSTNNPKELPFTLEEISDLLQVAEVRICSSEIASMHDVPHSKILLNNGTELQLSLTKSSLHKCPRCWKQSSNEADTLCHRCKEAVNEQGNT</sequence>
<evidence type="ECO:0000256" key="11">
    <source>
        <dbReference type="ARBA" id="ARBA00068280"/>
    </source>
</evidence>
<comment type="similarity">
    <text evidence="2 12">Belongs to the class-I aminoacyl-tRNA synthetase family.</text>
</comment>
<evidence type="ECO:0000256" key="6">
    <source>
        <dbReference type="ARBA" id="ARBA00022840"/>
    </source>
</evidence>
<dbReference type="InterPro" id="IPR013155">
    <property type="entry name" value="M/V/L/I-tRNA-synth_anticd-bd"/>
</dbReference>
<dbReference type="Pfam" id="PF08264">
    <property type="entry name" value="Anticodon_1"/>
    <property type="match status" value="1"/>
</dbReference>
<dbReference type="SUPFAM" id="SSF47323">
    <property type="entry name" value="Anticodon-binding domain of a subclass of class I aminoacyl-tRNA synthetases"/>
    <property type="match status" value="1"/>
</dbReference>
<dbReference type="HAMAP" id="MF_02002">
    <property type="entry name" value="Ile_tRNA_synth_type1"/>
    <property type="match status" value="1"/>
</dbReference>
<evidence type="ECO:0000313" key="16">
    <source>
        <dbReference type="Proteomes" id="UP000000689"/>
    </source>
</evidence>
<dbReference type="InterPro" id="IPR001412">
    <property type="entry name" value="aa-tRNA-synth_I_CS"/>
</dbReference>
<dbReference type="InterPro" id="IPR002301">
    <property type="entry name" value="Ile-tRNA-ligase"/>
</dbReference>
<dbReference type="GeneID" id="11498705"/>
<dbReference type="KEGG" id="ndi:NDAI_0E03100"/>
<dbReference type="InterPro" id="IPR002300">
    <property type="entry name" value="aa-tRNA-synth_Ia"/>
</dbReference>
<dbReference type="CDD" id="cd07960">
    <property type="entry name" value="Anticodon_Ia_Ile_BEm"/>
    <property type="match status" value="1"/>
</dbReference>
<dbReference type="RefSeq" id="XP_003670370.1">
    <property type="nucleotide sequence ID" value="XM_003670322.1"/>
</dbReference>
<dbReference type="Gene3D" id="1.10.730.20">
    <property type="match status" value="1"/>
</dbReference>
<evidence type="ECO:0000259" key="13">
    <source>
        <dbReference type="Pfam" id="PF00133"/>
    </source>
</evidence>
<evidence type="ECO:0000256" key="7">
    <source>
        <dbReference type="ARBA" id="ARBA00022917"/>
    </source>
</evidence>
<keyword evidence="6 12" id="KW-0067">ATP-binding</keyword>
<dbReference type="GO" id="GO:0002161">
    <property type="term" value="F:aminoacyl-tRNA deacylase activity"/>
    <property type="evidence" value="ECO:0007669"/>
    <property type="project" value="InterPro"/>
</dbReference>
<comment type="catalytic activity">
    <reaction evidence="10">
        <text>tRNA(Ile) + L-isoleucine + ATP = L-isoleucyl-tRNA(Ile) + AMP + diphosphate</text>
        <dbReference type="Rhea" id="RHEA:11060"/>
        <dbReference type="Rhea" id="RHEA-COMP:9666"/>
        <dbReference type="Rhea" id="RHEA-COMP:9695"/>
        <dbReference type="ChEBI" id="CHEBI:30616"/>
        <dbReference type="ChEBI" id="CHEBI:33019"/>
        <dbReference type="ChEBI" id="CHEBI:58045"/>
        <dbReference type="ChEBI" id="CHEBI:78442"/>
        <dbReference type="ChEBI" id="CHEBI:78528"/>
        <dbReference type="ChEBI" id="CHEBI:456215"/>
        <dbReference type="EC" id="6.1.1.5"/>
    </reaction>
</comment>
<organism evidence="15 16">
    <name type="scientific">Naumovozyma dairenensis (strain ATCC 10597 / BCRC 20456 / CBS 421 / NBRC 0211 / NRRL Y-12639)</name>
    <name type="common">Saccharomyces dairenensis</name>
    <dbReference type="NCBI Taxonomy" id="1071378"/>
    <lineage>
        <taxon>Eukaryota</taxon>
        <taxon>Fungi</taxon>
        <taxon>Dikarya</taxon>
        <taxon>Ascomycota</taxon>
        <taxon>Saccharomycotina</taxon>
        <taxon>Saccharomycetes</taxon>
        <taxon>Saccharomycetales</taxon>
        <taxon>Saccharomycetaceae</taxon>
        <taxon>Naumovozyma</taxon>
    </lineage>
</organism>
<dbReference type="Gene3D" id="3.90.740.10">
    <property type="entry name" value="Valyl/Leucyl/Isoleucyl-tRNA synthetase, editing domain"/>
    <property type="match status" value="1"/>
</dbReference>
<evidence type="ECO:0000256" key="3">
    <source>
        <dbReference type="ARBA" id="ARBA00013165"/>
    </source>
</evidence>
<dbReference type="PRINTS" id="PR00984">
    <property type="entry name" value="TRNASYNTHILE"/>
</dbReference>
<dbReference type="OrthoDB" id="10264412at2759"/>
<dbReference type="STRING" id="1071378.G0WBK7"/>
<name>G0WBK7_NAUDC</name>
<evidence type="ECO:0000256" key="10">
    <source>
        <dbReference type="ARBA" id="ARBA00048359"/>
    </source>
</evidence>
<dbReference type="HOGENOM" id="CLU_001493_7_2_1"/>
<dbReference type="Proteomes" id="UP000000689">
    <property type="component" value="Chromosome 5"/>
</dbReference>
<dbReference type="EMBL" id="HE580271">
    <property type="protein sequence ID" value="CCD25127.1"/>
    <property type="molecule type" value="Genomic_DNA"/>
</dbReference>
<dbReference type="SUPFAM" id="SSF52374">
    <property type="entry name" value="Nucleotidylyl transferase"/>
    <property type="match status" value="1"/>
</dbReference>
<dbReference type="InterPro" id="IPR050081">
    <property type="entry name" value="Ile-tRNA_ligase"/>
</dbReference>
<reference evidence="15 16" key="1">
    <citation type="journal article" date="2011" name="Proc. Natl. Acad. Sci. U.S.A.">
        <title>Evolutionary erosion of yeast sex chromosomes by mating-type switching accidents.</title>
        <authorList>
            <person name="Gordon J.L."/>
            <person name="Armisen D."/>
            <person name="Proux-Wera E."/>
            <person name="Oheigeartaigh S.S."/>
            <person name="Byrne K.P."/>
            <person name="Wolfe K.H."/>
        </authorList>
    </citation>
    <scope>NUCLEOTIDE SEQUENCE [LARGE SCALE GENOMIC DNA]</scope>
    <source>
        <strain evidence="16">ATCC 10597 / BCRC 20456 / CBS 421 / NBRC 0211 / NRRL Y-12639</strain>
    </source>
</reference>
<dbReference type="Gene3D" id="1.10.10.830">
    <property type="entry name" value="Ile-tRNA synthetase CP2 domain-like"/>
    <property type="match status" value="1"/>
</dbReference>
<dbReference type="GO" id="GO:0005524">
    <property type="term" value="F:ATP binding"/>
    <property type="evidence" value="ECO:0007669"/>
    <property type="project" value="UniProtKB-KW"/>
</dbReference>
<dbReference type="InterPro" id="IPR009080">
    <property type="entry name" value="tRNAsynth_Ia_anticodon-bd"/>
</dbReference>
<evidence type="ECO:0000256" key="4">
    <source>
        <dbReference type="ARBA" id="ARBA00022598"/>
    </source>
</evidence>
<dbReference type="InterPro" id="IPR033708">
    <property type="entry name" value="Anticodon_Ile_BEm"/>
</dbReference>
<dbReference type="GO" id="GO:0006428">
    <property type="term" value="P:isoleucyl-tRNA aminoacylation"/>
    <property type="evidence" value="ECO:0007669"/>
    <property type="project" value="InterPro"/>
</dbReference>
<dbReference type="NCBIfam" id="TIGR00392">
    <property type="entry name" value="ileS"/>
    <property type="match status" value="1"/>
</dbReference>
<dbReference type="eggNOG" id="KOG0433">
    <property type="taxonomic scope" value="Eukaryota"/>
</dbReference>
<dbReference type="PROSITE" id="PS00178">
    <property type="entry name" value="AA_TRNA_LIGASE_I"/>
    <property type="match status" value="1"/>
</dbReference>
<dbReference type="SUPFAM" id="SSF50677">
    <property type="entry name" value="ValRS/IleRS/LeuRS editing domain"/>
    <property type="match status" value="1"/>
</dbReference>